<dbReference type="PANTHER" id="PTHR14150:SF12">
    <property type="entry name" value="U3 SMALL NUCLEOLAR RNA-ASSOCIATED PROTEIN 14 HOMOLOG A"/>
    <property type="match status" value="1"/>
</dbReference>
<dbReference type="OrthoDB" id="277439at2759"/>
<protein>
    <submittedName>
        <fullName evidence="5">Utp14-domain-containing protein</fullName>
    </submittedName>
</protein>
<dbReference type="InterPro" id="IPR006709">
    <property type="entry name" value="SSU_processome_Utp14"/>
</dbReference>
<feature type="compositionally biased region" description="Acidic residues" evidence="4">
    <location>
        <begin position="698"/>
        <end position="707"/>
    </location>
</feature>
<accession>A0A316UFS3</accession>
<feature type="compositionally biased region" description="Basic and acidic residues" evidence="4">
    <location>
        <begin position="622"/>
        <end position="650"/>
    </location>
</feature>
<dbReference type="PANTHER" id="PTHR14150">
    <property type="entry name" value="U3 SMALL NUCLEOLAR RNA-ASSOCIATED PROTEIN 14"/>
    <property type="match status" value="1"/>
</dbReference>
<feature type="compositionally biased region" description="Acidic residues" evidence="4">
    <location>
        <begin position="494"/>
        <end position="505"/>
    </location>
</feature>
<evidence type="ECO:0000256" key="3">
    <source>
        <dbReference type="ARBA" id="ARBA00023242"/>
    </source>
</evidence>
<feature type="compositionally biased region" description="Basic and acidic residues" evidence="4">
    <location>
        <begin position="506"/>
        <end position="520"/>
    </location>
</feature>
<feature type="compositionally biased region" description="Basic and acidic residues" evidence="4">
    <location>
        <begin position="89"/>
        <end position="98"/>
    </location>
</feature>
<feature type="compositionally biased region" description="Basic residues" evidence="4">
    <location>
        <begin position="66"/>
        <end position="79"/>
    </location>
</feature>
<keyword evidence="2" id="KW-0597">Phosphoprotein</keyword>
<feature type="compositionally biased region" description="Basic residues" evidence="4">
    <location>
        <begin position="768"/>
        <end position="778"/>
    </location>
</feature>
<feature type="compositionally biased region" description="Basic and acidic residues" evidence="4">
    <location>
        <begin position="535"/>
        <end position="545"/>
    </location>
</feature>
<feature type="compositionally biased region" description="Acidic residues" evidence="4">
    <location>
        <begin position="834"/>
        <end position="851"/>
    </location>
</feature>
<feature type="compositionally biased region" description="Basic and acidic residues" evidence="4">
    <location>
        <begin position="581"/>
        <end position="606"/>
    </location>
</feature>
<feature type="compositionally biased region" description="Polar residues" evidence="4">
    <location>
        <begin position="239"/>
        <end position="253"/>
    </location>
</feature>
<evidence type="ECO:0000313" key="5">
    <source>
        <dbReference type="EMBL" id="PWN24099.1"/>
    </source>
</evidence>
<evidence type="ECO:0000256" key="2">
    <source>
        <dbReference type="ARBA" id="ARBA00022553"/>
    </source>
</evidence>
<feature type="compositionally biased region" description="Acidic residues" evidence="4">
    <location>
        <begin position="569"/>
        <end position="580"/>
    </location>
</feature>
<feature type="compositionally biased region" description="Low complexity" evidence="4">
    <location>
        <begin position="32"/>
        <end position="49"/>
    </location>
</feature>
<feature type="compositionally biased region" description="Acidic residues" evidence="4">
    <location>
        <begin position="173"/>
        <end position="197"/>
    </location>
</feature>
<feature type="compositionally biased region" description="Acidic residues" evidence="4">
    <location>
        <begin position="99"/>
        <end position="108"/>
    </location>
</feature>
<name>A0A316UFS3_9BASI</name>
<dbReference type="GO" id="GO:0006364">
    <property type="term" value="P:rRNA processing"/>
    <property type="evidence" value="ECO:0007669"/>
    <property type="project" value="InterPro"/>
</dbReference>
<dbReference type="EMBL" id="KZ819321">
    <property type="protein sequence ID" value="PWN24099.1"/>
    <property type="molecule type" value="Genomic_DNA"/>
</dbReference>
<feature type="region of interest" description="Disordered" evidence="4">
    <location>
        <begin position="472"/>
        <end position="866"/>
    </location>
</feature>
<dbReference type="STRING" id="1684307.A0A316UFS3"/>
<feature type="compositionally biased region" description="Acidic residues" evidence="4">
    <location>
        <begin position="207"/>
        <end position="226"/>
    </location>
</feature>
<feature type="compositionally biased region" description="Basic and acidic residues" evidence="4">
    <location>
        <begin position="478"/>
        <end position="491"/>
    </location>
</feature>
<feature type="compositionally biased region" description="Acidic residues" evidence="4">
    <location>
        <begin position="116"/>
        <end position="140"/>
    </location>
</feature>
<gene>
    <name evidence="5" type="ORF">BCV69DRAFT_279997</name>
</gene>
<feature type="compositionally biased region" description="Basic and acidic residues" evidence="4">
    <location>
        <begin position="309"/>
        <end position="326"/>
    </location>
</feature>
<dbReference type="Pfam" id="PF04615">
    <property type="entry name" value="Utp14"/>
    <property type="match status" value="1"/>
</dbReference>
<organism evidence="5 6">
    <name type="scientific">Pseudomicrostroma glucosiphilum</name>
    <dbReference type="NCBI Taxonomy" id="1684307"/>
    <lineage>
        <taxon>Eukaryota</taxon>
        <taxon>Fungi</taxon>
        <taxon>Dikarya</taxon>
        <taxon>Basidiomycota</taxon>
        <taxon>Ustilaginomycotina</taxon>
        <taxon>Exobasidiomycetes</taxon>
        <taxon>Microstromatales</taxon>
        <taxon>Microstromatales incertae sedis</taxon>
        <taxon>Pseudomicrostroma</taxon>
    </lineage>
</organism>
<keyword evidence="3" id="KW-0539">Nucleus</keyword>
<proteinExistence type="predicted"/>
<feature type="region of interest" description="Disordered" evidence="4">
    <location>
        <begin position="896"/>
        <end position="916"/>
    </location>
</feature>
<sequence>MARRTGKAPQAAASSSSSHTRRRADHHRAGEAKGSAATTGGKAASSSSKPRGIHDIYDFAVEQHQGKGKGAGRHLKRVKAGNSTDDADSDRRQGRRDFDDEDASEEEEQPRRDQTYLEDSDDDNANAIAEEDDSDIDSDEAFAASDEERYEDVDFGKSSSKDPRLNRHSNAVDGEDMNGNVDDEEDEEEEEEEEEGMVDLSKMLDADGSEDADTDSGEEGDEGSDVGDDRLNDLASRYAQPSNKRSVQDNGDSVTGAKRQRRVLAERTEAVPESDFAAPSGSGSNKRALALEDFLAPLSNAAPGTHTALRNDTKALHDLGSSDKHNLKASRRGGGALSAPLPAVVRDRLQRAAGYDLSKEEAEKWQSTIKRLREAEHISFPLQGGPSRPKATTAQMSATFKPTNAFENEIEQILQGEGLSEAQINKSEELAMRQMDPAEVERRRDELRKMRDLMFRAEQKAKRVSKIKSKTYRKIARKDKDKERERLREAGVLDVDEDEDNEDLDGQIKAERDRAQERATLKHKNTGKWAKATLGRKDLSEDVDARQALNDQLQRSEQLRRRIKGLGDSSEDDSDSSDEDDRAHEDPRQGALDELRALDSAVDRTGSDNTGKKGVWNMKFMQDARNRDDAVADQAREELERELRAMKEDRDNTDDSTSSGDETPMVGRRKLGGQLLQPEKNRAAGDGVTRPLPSGDVDQGEDSSDEALDAHAAPARSPNSHWKPSRPSLATPDAYESPSSNPWLSGQVRSPGAGKTLVDKASSTASKSARKLEKRKSKATQVRSEEQQDAQLDIDPKAMLGSGGNKTKKGLQIQPSAPPAPSSSKISRAARDDDGADADSEDEAEDGDEPVEVSGGAARNRKKAISQRDLIAEAFAGDDVAAEFASEKARQIEADAPREVDTTLPGWGAWGGKGIKKSHKTGAAQAAQKKANMKLIPGMDASQRRDANMANVIINERRDKKAEKYKAKELPYPYTSAEQYEASLAQPLGQEWNTLTQNQRLTMPRVLKPKPGAVIKPIQRVG</sequence>
<dbReference type="GeneID" id="37013183"/>
<dbReference type="AlphaFoldDB" id="A0A316UFS3"/>
<dbReference type="GO" id="GO:0032040">
    <property type="term" value="C:small-subunit processome"/>
    <property type="evidence" value="ECO:0007669"/>
    <property type="project" value="InterPro"/>
</dbReference>
<feature type="compositionally biased region" description="Polar residues" evidence="4">
    <location>
        <begin position="737"/>
        <end position="748"/>
    </location>
</feature>
<reference evidence="5 6" key="1">
    <citation type="journal article" date="2018" name="Mol. Biol. Evol.">
        <title>Broad Genomic Sampling Reveals a Smut Pathogenic Ancestry of the Fungal Clade Ustilaginomycotina.</title>
        <authorList>
            <person name="Kijpornyongpan T."/>
            <person name="Mondo S.J."/>
            <person name="Barry K."/>
            <person name="Sandor L."/>
            <person name="Lee J."/>
            <person name="Lipzen A."/>
            <person name="Pangilinan J."/>
            <person name="LaButti K."/>
            <person name="Hainaut M."/>
            <person name="Henrissat B."/>
            <person name="Grigoriev I.V."/>
            <person name="Spatafora J.W."/>
            <person name="Aime M.C."/>
        </authorList>
    </citation>
    <scope>NUCLEOTIDE SEQUENCE [LARGE SCALE GENOMIC DNA]</scope>
    <source>
        <strain evidence="5 6">MCA 4718</strain>
    </source>
</reference>
<feature type="region of interest" description="Disordered" evidence="4">
    <location>
        <begin position="1"/>
        <end position="285"/>
    </location>
</feature>
<dbReference type="RefSeq" id="XP_025351259.1">
    <property type="nucleotide sequence ID" value="XM_025491449.1"/>
</dbReference>
<keyword evidence="6" id="KW-1185">Reference proteome</keyword>
<feature type="region of interest" description="Disordered" evidence="4">
    <location>
        <begin position="300"/>
        <end position="339"/>
    </location>
</feature>
<comment type="subcellular location">
    <subcellularLocation>
        <location evidence="1">Nucleus</location>
        <location evidence="1">Nucleolus</location>
    </subcellularLocation>
</comment>
<evidence type="ECO:0000256" key="1">
    <source>
        <dbReference type="ARBA" id="ARBA00004604"/>
    </source>
</evidence>
<evidence type="ECO:0000256" key="4">
    <source>
        <dbReference type="SAM" id="MobiDB-lite"/>
    </source>
</evidence>
<evidence type="ECO:0000313" key="6">
    <source>
        <dbReference type="Proteomes" id="UP000245942"/>
    </source>
</evidence>
<feature type="compositionally biased region" description="Basic and acidic residues" evidence="4">
    <location>
        <begin position="152"/>
        <end position="165"/>
    </location>
</feature>
<dbReference type="Proteomes" id="UP000245942">
    <property type="component" value="Unassembled WGS sequence"/>
</dbReference>